<protein>
    <submittedName>
        <fullName evidence="1">Uncharacterized protein</fullName>
    </submittedName>
</protein>
<sequence length="112" mass="11802">MSTLSQLITQRAAAGAAYASAVDALKTAYINLAALDRTMENRNVVAPVPSVVFGPIPNGGPAPVLSFLRDKNAVDDLVRLLQHAEFAPSLKQDWPAQIITASNTQVASFTPG</sequence>
<accession>A0ABV2RZE9</accession>
<name>A0ABV2RZE9_BRAJP</name>
<organism evidence="1 2">
    <name type="scientific">Bradyrhizobium japonicum</name>
    <dbReference type="NCBI Taxonomy" id="375"/>
    <lineage>
        <taxon>Bacteria</taxon>
        <taxon>Pseudomonadati</taxon>
        <taxon>Pseudomonadota</taxon>
        <taxon>Alphaproteobacteria</taxon>
        <taxon>Hyphomicrobiales</taxon>
        <taxon>Nitrobacteraceae</taxon>
        <taxon>Bradyrhizobium</taxon>
    </lineage>
</organism>
<comment type="caution">
    <text evidence="1">The sequence shown here is derived from an EMBL/GenBank/DDBJ whole genome shotgun (WGS) entry which is preliminary data.</text>
</comment>
<proteinExistence type="predicted"/>
<gene>
    <name evidence="1" type="ORF">ABIF63_005766</name>
</gene>
<reference evidence="1 2" key="1">
    <citation type="submission" date="2024-06" db="EMBL/GenBank/DDBJ databases">
        <title>Genomic Encyclopedia of Type Strains, Phase V (KMG-V): Genome sequencing to study the core and pangenomes of soil and plant-associated prokaryotes.</title>
        <authorList>
            <person name="Whitman W."/>
        </authorList>
    </citation>
    <scope>NUCLEOTIDE SEQUENCE [LARGE SCALE GENOMIC DNA]</scope>
    <source>
        <strain evidence="1 2">USDA 160</strain>
    </source>
</reference>
<dbReference type="RefSeq" id="WP_248888239.1">
    <property type="nucleotide sequence ID" value="NZ_CP066351.1"/>
</dbReference>
<evidence type="ECO:0000313" key="1">
    <source>
        <dbReference type="EMBL" id="MET4721660.1"/>
    </source>
</evidence>
<dbReference type="EMBL" id="JBEPTQ010000002">
    <property type="protein sequence ID" value="MET4721660.1"/>
    <property type="molecule type" value="Genomic_DNA"/>
</dbReference>
<dbReference type="Proteomes" id="UP001549291">
    <property type="component" value="Unassembled WGS sequence"/>
</dbReference>
<evidence type="ECO:0000313" key="2">
    <source>
        <dbReference type="Proteomes" id="UP001549291"/>
    </source>
</evidence>
<keyword evidence="2" id="KW-1185">Reference proteome</keyword>